<dbReference type="PANTHER" id="PTHR31646">
    <property type="entry name" value="ALPHA-1,2-MANNOSYLTRANSFERASE MNN2"/>
    <property type="match status" value="1"/>
</dbReference>
<accession>A0A2V0NRV8</accession>
<evidence type="ECO:0000256" key="3">
    <source>
        <dbReference type="ARBA" id="ARBA00009105"/>
    </source>
</evidence>
<reference evidence="13 14" key="1">
    <citation type="journal article" date="2018" name="Sci. Rep.">
        <title>Raphidocelis subcapitata (=Pseudokirchneriella subcapitata) provides an insight into genome evolution and environmental adaptations in the Sphaeropleales.</title>
        <authorList>
            <person name="Suzuki S."/>
            <person name="Yamaguchi H."/>
            <person name="Nakajima N."/>
            <person name="Kawachi M."/>
        </authorList>
    </citation>
    <scope>NUCLEOTIDE SEQUENCE [LARGE SCALE GENOMIC DNA]</scope>
    <source>
        <strain evidence="13 14">NIES-35</strain>
    </source>
</reference>
<sequence length="665" mass="71092">MESQPLPRKGSLGGNGVLLLSASTGGGKPPRPSAPGGPAPAASQRSLLLVLAGALLGATCVLPLALLASRGAAHPLHLGNELPGHEVPRGGGGLSHWPAPAAAATLAAAAAAAAANASGAGGFEPVWLGRYALTGAAAEEVVAFARSARAARRRGRVEAKAYLLPPEPHDMRRQHAKVREYLASPAFKARADARRAAEAGPGGGRGIIVNAGGSKLLTSAAVTLAVLRRHLNCSLPVELVWHQAREMDNATLEAFQKEFGPLRGYNIADVPIPAHHRQREALLLDCDNVPLVDPSVFFDDPDYVATGSLFWPDYWRPSEKRDIAFDTVGLEYEPAMAALSAGKGRLPRRDTESGAVVLDLLRHADVAEHAAWINSFSDILYRAVWGDKADSFTQIDVPPGAAFKWRPKMLEYRKNATKVAGWQLAAMVQFDRLASPAFLHRTLNKFWPDADAWPVERLTGPLPYRWVHYYLHQDALGPTHGVPYDYVVPASSLVDWRVNAPLAQARSRGDHWEVSPQEEPCPLATFVDYRRAREAGLPLGPSPALDAACARALPALVGAPRWPAYSAAGFDAAPELLHAAAADFEGVPFNGGDAADPEYSPPREVGDGTPVAAWSPDYDPAAAPGPPRRGVALETRVTAALRAQYEAYRWLRGDIGRFPVIKNGP</sequence>
<keyword evidence="4" id="KW-0808">Transferase</keyword>
<feature type="transmembrane region" description="Helical" evidence="12">
    <location>
        <begin position="47"/>
        <end position="68"/>
    </location>
</feature>
<protein>
    <submittedName>
        <fullName evidence="13">Uncharacterized protein</fullName>
    </submittedName>
</protein>
<dbReference type="GO" id="GO:0000139">
    <property type="term" value="C:Golgi membrane"/>
    <property type="evidence" value="ECO:0007669"/>
    <property type="project" value="UniProtKB-SubCell"/>
</dbReference>
<dbReference type="InterPro" id="IPR022751">
    <property type="entry name" value="Alpha_mannosyltransferase"/>
</dbReference>
<evidence type="ECO:0000256" key="2">
    <source>
        <dbReference type="ARBA" id="ARBA00004606"/>
    </source>
</evidence>
<dbReference type="GO" id="GO:0046354">
    <property type="term" value="P:mannan biosynthetic process"/>
    <property type="evidence" value="ECO:0007669"/>
    <property type="project" value="TreeGrafter"/>
</dbReference>
<evidence type="ECO:0000256" key="11">
    <source>
        <dbReference type="SAM" id="MobiDB-lite"/>
    </source>
</evidence>
<dbReference type="PANTHER" id="PTHR31646:SF1">
    <property type="entry name" value="ALPHA-1,2-MANNOSYLTRANSFERASE MNN2"/>
    <property type="match status" value="1"/>
</dbReference>
<evidence type="ECO:0000313" key="13">
    <source>
        <dbReference type="EMBL" id="GBF90371.1"/>
    </source>
</evidence>
<evidence type="ECO:0000313" key="14">
    <source>
        <dbReference type="Proteomes" id="UP000247498"/>
    </source>
</evidence>
<keyword evidence="5 12" id="KW-0812">Transmembrane</keyword>
<dbReference type="Pfam" id="PF11051">
    <property type="entry name" value="Mannosyl_trans3"/>
    <property type="match status" value="1"/>
</dbReference>
<feature type="region of interest" description="Disordered" evidence="11">
    <location>
        <begin position="591"/>
        <end position="627"/>
    </location>
</feature>
<dbReference type="InParanoid" id="A0A2V0NRV8"/>
<keyword evidence="7 12" id="KW-1133">Transmembrane helix</keyword>
<dbReference type="OrthoDB" id="548229at2759"/>
<keyword evidence="8" id="KW-0333">Golgi apparatus</keyword>
<evidence type="ECO:0000256" key="4">
    <source>
        <dbReference type="ARBA" id="ARBA00022679"/>
    </source>
</evidence>
<name>A0A2V0NRV8_9CHLO</name>
<keyword evidence="6" id="KW-0735">Signal-anchor</keyword>
<evidence type="ECO:0000256" key="1">
    <source>
        <dbReference type="ARBA" id="ARBA00004394"/>
    </source>
</evidence>
<comment type="caution">
    <text evidence="13">The sequence shown here is derived from an EMBL/GenBank/DDBJ whole genome shotgun (WGS) entry which is preliminary data.</text>
</comment>
<dbReference type="EMBL" id="BDRX01000016">
    <property type="protein sequence ID" value="GBF90371.1"/>
    <property type="molecule type" value="Genomic_DNA"/>
</dbReference>
<evidence type="ECO:0000256" key="9">
    <source>
        <dbReference type="ARBA" id="ARBA00023136"/>
    </source>
</evidence>
<evidence type="ECO:0000256" key="6">
    <source>
        <dbReference type="ARBA" id="ARBA00022968"/>
    </source>
</evidence>
<dbReference type="SUPFAM" id="SSF53448">
    <property type="entry name" value="Nucleotide-diphospho-sugar transferases"/>
    <property type="match status" value="1"/>
</dbReference>
<dbReference type="AlphaFoldDB" id="A0A2V0NRV8"/>
<feature type="compositionally biased region" description="Pro residues" evidence="11">
    <location>
        <begin position="29"/>
        <end position="38"/>
    </location>
</feature>
<feature type="region of interest" description="Disordered" evidence="11">
    <location>
        <begin position="1"/>
        <end position="40"/>
    </location>
</feature>
<comment type="similarity">
    <text evidence="3">Belongs to the MNN1/MNT family.</text>
</comment>
<dbReference type="GO" id="GO:0000026">
    <property type="term" value="F:alpha-1,2-mannosyltransferase activity"/>
    <property type="evidence" value="ECO:0007669"/>
    <property type="project" value="TreeGrafter"/>
</dbReference>
<proteinExistence type="inferred from homology"/>
<evidence type="ECO:0000256" key="8">
    <source>
        <dbReference type="ARBA" id="ARBA00023034"/>
    </source>
</evidence>
<evidence type="ECO:0000256" key="7">
    <source>
        <dbReference type="ARBA" id="ARBA00022989"/>
    </source>
</evidence>
<evidence type="ECO:0000256" key="5">
    <source>
        <dbReference type="ARBA" id="ARBA00022692"/>
    </source>
</evidence>
<gene>
    <name evidence="13" type="ORF">Rsub_02477</name>
</gene>
<comment type="subcellular location">
    <subcellularLocation>
        <location evidence="10">Endomembrane system</location>
        <topology evidence="10">Single-pass membrane protein</topology>
    </subcellularLocation>
    <subcellularLocation>
        <location evidence="1">Golgi apparatus membrane</location>
    </subcellularLocation>
    <subcellularLocation>
        <location evidence="2">Membrane</location>
        <topology evidence="2">Single-pass type II membrane protein</topology>
    </subcellularLocation>
</comment>
<keyword evidence="9 12" id="KW-0472">Membrane</keyword>
<organism evidence="13 14">
    <name type="scientific">Raphidocelis subcapitata</name>
    <dbReference type="NCBI Taxonomy" id="307507"/>
    <lineage>
        <taxon>Eukaryota</taxon>
        <taxon>Viridiplantae</taxon>
        <taxon>Chlorophyta</taxon>
        <taxon>core chlorophytes</taxon>
        <taxon>Chlorophyceae</taxon>
        <taxon>CS clade</taxon>
        <taxon>Sphaeropleales</taxon>
        <taxon>Selenastraceae</taxon>
        <taxon>Raphidocelis</taxon>
    </lineage>
</organism>
<dbReference type="InterPro" id="IPR029044">
    <property type="entry name" value="Nucleotide-diphossugar_trans"/>
</dbReference>
<evidence type="ECO:0000256" key="12">
    <source>
        <dbReference type="SAM" id="Phobius"/>
    </source>
</evidence>
<dbReference type="Proteomes" id="UP000247498">
    <property type="component" value="Unassembled WGS sequence"/>
</dbReference>
<keyword evidence="14" id="KW-1185">Reference proteome</keyword>
<evidence type="ECO:0000256" key="10">
    <source>
        <dbReference type="ARBA" id="ARBA00037847"/>
    </source>
</evidence>